<feature type="transmembrane region" description="Helical" evidence="2">
    <location>
        <begin position="124"/>
        <end position="142"/>
    </location>
</feature>
<feature type="transmembrane region" description="Helical" evidence="2">
    <location>
        <begin position="42"/>
        <end position="64"/>
    </location>
</feature>
<keyword evidence="2" id="KW-1133">Transmembrane helix</keyword>
<keyword evidence="2" id="KW-0472">Membrane</keyword>
<feature type="region of interest" description="Disordered" evidence="1">
    <location>
        <begin position="258"/>
        <end position="316"/>
    </location>
</feature>
<feature type="transmembrane region" description="Helical" evidence="2">
    <location>
        <begin position="12"/>
        <end position="30"/>
    </location>
</feature>
<dbReference type="InterPro" id="IPR000917">
    <property type="entry name" value="Sulfatase_N"/>
</dbReference>
<dbReference type="SUPFAM" id="SSF53649">
    <property type="entry name" value="Alkaline phosphatase-like"/>
    <property type="match status" value="1"/>
</dbReference>
<dbReference type="Gene3D" id="3.40.720.10">
    <property type="entry name" value="Alkaline Phosphatase, subunit A"/>
    <property type="match status" value="1"/>
</dbReference>
<dbReference type="AlphaFoldDB" id="A0AAI9TDW0"/>
<protein>
    <recommendedName>
        <fullName evidence="3">Sulfatase N-terminal domain-containing protein</fullName>
    </recommendedName>
</protein>
<dbReference type="Pfam" id="PF00884">
    <property type="entry name" value="Sulfatase"/>
    <property type="match status" value="1"/>
</dbReference>
<feature type="transmembrane region" description="Helical" evidence="2">
    <location>
        <begin position="76"/>
        <end position="98"/>
    </location>
</feature>
<evidence type="ECO:0000256" key="2">
    <source>
        <dbReference type="SAM" id="Phobius"/>
    </source>
</evidence>
<dbReference type="InterPro" id="IPR017850">
    <property type="entry name" value="Alkaline_phosphatase_core_sf"/>
</dbReference>
<reference evidence="4" key="2">
    <citation type="journal article" date="2016" name="Fungal Biol.">
        <title>Ochratoxin A production by Penicillium thymicola.</title>
        <authorList>
            <person name="Nguyen H.D.T."/>
            <person name="McMullin D.R."/>
            <person name="Ponomareva E."/>
            <person name="Riley R."/>
            <person name="Pomraning K.R."/>
            <person name="Baker S.E."/>
            <person name="Seifert K.A."/>
        </authorList>
    </citation>
    <scope>NUCLEOTIDE SEQUENCE</scope>
    <source>
        <strain evidence="4">DAOM 180753</strain>
    </source>
</reference>
<dbReference type="EMBL" id="LACB01000266">
    <property type="protein sequence ID" value="KAJ9485446.1"/>
    <property type="molecule type" value="Genomic_DNA"/>
</dbReference>
<keyword evidence="2" id="KW-0812">Transmembrane</keyword>
<comment type="caution">
    <text evidence="4">The sequence shown here is derived from an EMBL/GenBank/DDBJ whole genome shotgun (WGS) entry which is preliminary data.</text>
</comment>
<organism evidence="4 5">
    <name type="scientific">Penicillium thymicola</name>
    <dbReference type="NCBI Taxonomy" id="293382"/>
    <lineage>
        <taxon>Eukaryota</taxon>
        <taxon>Fungi</taxon>
        <taxon>Dikarya</taxon>
        <taxon>Ascomycota</taxon>
        <taxon>Pezizomycotina</taxon>
        <taxon>Eurotiomycetes</taxon>
        <taxon>Eurotiomycetidae</taxon>
        <taxon>Eurotiales</taxon>
        <taxon>Aspergillaceae</taxon>
        <taxon>Penicillium</taxon>
    </lineage>
</organism>
<proteinExistence type="predicted"/>
<dbReference type="InterPro" id="IPR052701">
    <property type="entry name" value="GAG_Ulvan_Degrading_Sulfatases"/>
</dbReference>
<feature type="transmembrane region" description="Helical" evidence="2">
    <location>
        <begin position="180"/>
        <end position="200"/>
    </location>
</feature>
<name>A0AAI9TDW0_PENTH</name>
<dbReference type="PANTHER" id="PTHR43751:SF3">
    <property type="entry name" value="SULFATASE N-TERMINAL DOMAIN-CONTAINING PROTEIN"/>
    <property type="match status" value="1"/>
</dbReference>
<evidence type="ECO:0000313" key="4">
    <source>
        <dbReference type="EMBL" id="KAJ9485446.1"/>
    </source>
</evidence>
<evidence type="ECO:0000313" key="5">
    <source>
        <dbReference type="Proteomes" id="UP001227192"/>
    </source>
</evidence>
<reference evidence="4" key="1">
    <citation type="submission" date="2015-06" db="EMBL/GenBank/DDBJ databases">
        <authorList>
            <person name="Nguyen H."/>
        </authorList>
    </citation>
    <scope>NUCLEOTIDE SEQUENCE</scope>
    <source>
        <strain evidence="4">DAOM 180753</strain>
    </source>
</reference>
<dbReference type="Proteomes" id="UP001227192">
    <property type="component" value="Unassembled WGS sequence"/>
</dbReference>
<accession>A0AAI9TDW0</accession>
<sequence>MIIARQSSIRPFIFSLLAVSVTSSKVLHLLQHASSLPGGQFALYFPTFFILEILLYIAVWELLFKFTGVKSFLGTAVTVAITSLSFILSSSQIGFYFVTGSEIRWDAATAVGNDPEGRKLMLSGLRSFLGAASTLLLLSWLLKHWTYILMDHWMSALFSAQTEKADEEGIMITPQRKSRAARLTQFWTVCAAVVIGLLRLTRPQVPYNHMSETIPFSFFRALGSRPAELHQTGDQAFPFADLIDEPYWEGSHDHFKGWTPGKTDSNVKKDRPAWSYGNLPPGFNRWSERESDRRGDEGDSVTLDGNGTSQNNIYSPVGDPLRITNLDHEILEPVARAFKNHKVPIAHVVLVLMESARKDIFPFKAGSHLHEEVLASYNTKDPEVLQAVNAKLSHLTPNAEKLTREMSGLSTNNNISSPSSGGWNDTTEPGMGGINVNGILTGSSLSFKSAVMNYCGTGPLPVNFMDEVNSQNYQPCIMQIFELFNQLKENSTKEVTMNHKSDTGLEHIQNRNWSSVFLQSITGLYDEQDQLNNQMGFQKSIYREDIGQQSAKYYHEGMEEINYFGYPEYEIYPYLRDVVNNTIENNERLFMSHFTSTTHHPWGTPAEYHQEQYFAGDGLMAKHEDINKYLNAVRYVDTWLGDMMKVLDEAGIANETLVVFVGDHGQAFPEDAPVSGTYENGHISNFRIPLVFRHPLLPALQVTANATSMSVVPTILDLLVNSGSLNEMDSSAALDLMNEYEGQSLVRPYQATHNGRQAWNFGIINPGGTMLSVGSAAVPYRLILPLAEDFEYIFSDLDTDPDELSPLLRQAGSVDIVRFLCFRLRQTHPPHLHLMFYIRRISCDFSLLFRQFSFPQEFG</sequence>
<evidence type="ECO:0000256" key="1">
    <source>
        <dbReference type="SAM" id="MobiDB-lite"/>
    </source>
</evidence>
<feature type="domain" description="Sulfatase N-terminal" evidence="3">
    <location>
        <begin position="513"/>
        <end position="719"/>
    </location>
</feature>
<keyword evidence="5" id="KW-1185">Reference proteome</keyword>
<feature type="compositionally biased region" description="Polar residues" evidence="1">
    <location>
        <begin position="303"/>
        <end position="314"/>
    </location>
</feature>
<dbReference type="PANTHER" id="PTHR43751">
    <property type="entry name" value="SULFATASE"/>
    <property type="match status" value="1"/>
</dbReference>
<feature type="compositionally biased region" description="Basic and acidic residues" evidence="1">
    <location>
        <begin position="286"/>
        <end position="297"/>
    </location>
</feature>
<evidence type="ECO:0000259" key="3">
    <source>
        <dbReference type="Pfam" id="PF00884"/>
    </source>
</evidence>
<gene>
    <name evidence="4" type="ORF">VN97_g7924</name>
</gene>